<accession>A0A9W6M3Q9</accession>
<protein>
    <recommendedName>
        <fullName evidence="1">Bacteriophage T5 Orf172 DNA-binding domain-containing protein</fullName>
    </recommendedName>
</protein>
<dbReference type="Pfam" id="PF10544">
    <property type="entry name" value="T5orf172"/>
    <property type="match status" value="1"/>
</dbReference>
<keyword evidence="3" id="KW-1185">Reference proteome</keyword>
<organism evidence="2 3">
    <name type="scientific">Microbacterium imperiale</name>
    <dbReference type="NCBI Taxonomy" id="33884"/>
    <lineage>
        <taxon>Bacteria</taxon>
        <taxon>Bacillati</taxon>
        <taxon>Actinomycetota</taxon>
        <taxon>Actinomycetes</taxon>
        <taxon>Micrococcales</taxon>
        <taxon>Microbacteriaceae</taxon>
        <taxon>Microbacterium</taxon>
    </lineage>
</organism>
<feature type="domain" description="Bacteriophage T5 Orf172 DNA-binding" evidence="1">
    <location>
        <begin position="83"/>
        <end position="150"/>
    </location>
</feature>
<evidence type="ECO:0000313" key="3">
    <source>
        <dbReference type="Proteomes" id="UP001142317"/>
    </source>
</evidence>
<dbReference type="SMART" id="SM00974">
    <property type="entry name" value="T5orf172"/>
    <property type="match status" value="1"/>
</dbReference>
<dbReference type="InterPro" id="IPR018306">
    <property type="entry name" value="Phage_T5_Orf172_DNA-bd"/>
</dbReference>
<proteinExistence type="predicted"/>
<reference evidence="2" key="1">
    <citation type="journal article" date="2014" name="Int. J. Syst. Evol. Microbiol.">
        <title>Complete genome sequence of Corynebacterium casei LMG S-19264T (=DSM 44701T), isolated from a smear-ripened cheese.</title>
        <authorList>
            <consortium name="US DOE Joint Genome Institute (JGI-PGF)"/>
            <person name="Walter F."/>
            <person name="Albersmeier A."/>
            <person name="Kalinowski J."/>
            <person name="Ruckert C."/>
        </authorList>
    </citation>
    <scope>NUCLEOTIDE SEQUENCE</scope>
    <source>
        <strain evidence="2">VKM Ac-1447</strain>
    </source>
</reference>
<evidence type="ECO:0000259" key="1">
    <source>
        <dbReference type="SMART" id="SM00974"/>
    </source>
</evidence>
<sequence length="174" mass="18885">MAMVAGGPARAVRGIADVAGSDHADGVPTVLGEMPFPCRVCGAREGERSKASEPWCCARCGWRLGDAPDADLPRPVVEVVYYLRYAARVKIGTSTRPKQRLAAIRHDELLAFERGGRAVEQARHREFGDLREGGEWFTLDGALVTHIQALRAAASDPWAAYDRWLGDALRAASS</sequence>
<dbReference type="AlphaFoldDB" id="A0A9W6M3Q9"/>
<gene>
    <name evidence="2" type="ORF">GCM10017586_19490</name>
</gene>
<comment type="caution">
    <text evidence="2">The sequence shown here is derived from an EMBL/GenBank/DDBJ whole genome shotgun (WGS) entry which is preliminary data.</text>
</comment>
<evidence type="ECO:0000313" key="2">
    <source>
        <dbReference type="EMBL" id="GLJ80266.1"/>
    </source>
</evidence>
<dbReference type="Proteomes" id="UP001142317">
    <property type="component" value="Unassembled WGS sequence"/>
</dbReference>
<name>A0A9W6M3Q9_9MICO</name>
<dbReference type="EMBL" id="BSEO01000014">
    <property type="protein sequence ID" value="GLJ80266.1"/>
    <property type="molecule type" value="Genomic_DNA"/>
</dbReference>
<reference evidence="2" key="2">
    <citation type="submission" date="2023-01" db="EMBL/GenBank/DDBJ databases">
        <authorList>
            <person name="Sun Q."/>
            <person name="Evtushenko L."/>
        </authorList>
    </citation>
    <scope>NUCLEOTIDE SEQUENCE</scope>
    <source>
        <strain evidence="2">VKM Ac-1447</strain>
    </source>
</reference>